<accession>A0AA95BR04</accession>
<dbReference type="EMBL" id="CP102487">
    <property type="protein sequence ID" value="UUX58754.1"/>
    <property type="molecule type" value="Genomic_DNA"/>
</dbReference>
<dbReference type="GO" id="GO:0003700">
    <property type="term" value="F:DNA-binding transcription factor activity"/>
    <property type="evidence" value="ECO:0007669"/>
    <property type="project" value="InterPro"/>
</dbReference>
<dbReference type="InterPro" id="IPR011711">
    <property type="entry name" value="GntR_C"/>
</dbReference>
<organism evidence="5 6">
    <name type="scientific">Glutamicibacter halophytocola</name>
    <dbReference type="NCBI Taxonomy" id="1933880"/>
    <lineage>
        <taxon>Bacteria</taxon>
        <taxon>Bacillati</taxon>
        <taxon>Actinomycetota</taxon>
        <taxon>Actinomycetes</taxon>
        <taxon>Micrococcales</taxon>
        <taxon>Micrococcaceae</taxon>
        <taxon>Glutamicibacter</taxon>
    </lineage>
</organism>
<keyword evidence="2" id="KW-0238">DNA-binding</keyword>
<dbReference type="PANTHER" id="PTHR43537">
    <property type="entry name" value="TRANSCRIPTIONAL REGULATOR, GNTR FAMILY"/>
    <property type="match status" value="1"/>
</dbReference>
<evidence type="ECO:0000259" key="4">
    <source>
        <dbReference type="PROSITE" id="PS50949"/>
    </source>
</evidence>
<dbReference type="RefSeq" id="WP_257745608.1">
    <property type="nucleotide sequence ID" value="NZ_CP102487.1"/>
</dbReference>
<dbReference type="Proteomes" id="UP001060018">
    <property type="component" value="Chromosome"/>
</dbReference>
<evidence type="ECO:0000313" key="6">
    <source>
        <dbReference type="Proteomes" id="UP001060018"/>
    </source>
</evidence>
<evidence type="ECO:0000256" key="2">
    <source>
        <dbReference type="ARBA" id="ARBA00023125"/>
    </source>
</evidence>
<dbReference type="GO" id="GO:0003677">
    <property type="term" value="F:DNA binding"/>
    <property type="evidence" value="ECO:0007669"/>
    <property type="project" value="UniProtKB-KW"/>
</dbReference>
<dbReference type="SMART" id="SM00895">
    <property type="entry name" value="FCD"/>
    <property type="match status" value="1"/>
</dbReference>
<dbReference type="CDD" id="cd07377">
    <property type="entry name" value="WHTH_GntR"/>
    <property type="match status" value="1"/>
</dbReference>
<keyword evidence="3" id="KW-0804">Transcription</keyword>
<evidence type="ECO:0000313" key="5">
    <source>
        <dbReference type="EMBL" id="UUX58754.1"/>
    </source>
</evidence>
<name>A0AA95BR04_9MICC</name>
<dbReference type="Pfam" id="PF07729">
    <property type="entry name" value="FCD"/>
    <property type="match status" value="1"/>
</dbReference>
<gene>
    <name evidence="5" type="ORF">NUH22_15895</name>
</gene>
<dbReference type="AlphaFoldDB" id="A0AA95BR04"/>
<dbReference type="Gene3D" id="1.20.120.530">
    <property type="entry name" value="GntR ligand-binding domain-like"/>
    <property type="match status" value="1"/>
</dbReference>
<dbReference type="InterPro" id="IPR036388">
    <property type="entry name" value="WH-like_DNA-bd_sf"/>
</dbReference>
<dbReference type="Pfam" id="PF00392">
    <property type="entry name" value="GntR"/>
    <property type="match status" value="1"/>
</dbReference>
<dbReference type="SMART" id="SM00345">
    <property type="entry name" value="HTH_GNTR"/>
    <property type="match status" value="1"/>
</dbReference>
<keyword evidence="1" id="KW-0805">Transcription regulation</keyword>
<dbReference type="SUPFAM" id="SSF46785">
    <property type="entry name" value="Winged helix' DNA-binding domain"/>
    <property type="match status" value="1"/>
</dbReference>
<evidence type="ECO:0000256" key="1">
    <source>
        <dbReference type="ARBA" id="ARBA00023015"/>
    </source>
</evidence>
<dbReference type="PROSITE" id="PS50949">
    <property type="entry name" value="HTH_GNTR"/>
    <property type="match status" value="1"/>
</dbReference>
<dbReference type="InterPro" id="IPR008920">
    <property type="entry name" value="TF_FadR/GntR_C"/>
</dbReference>
<dbReference type="InterPro" id="IPR036390">
    <property type="entry name" value="WH_DNA-bd_sf"/>
</dbReference>
<dbReference type="PANTHER" id="PTHR43537:SF24">
    <property type="entry name" value="GLUCONATE OPERON TRANSCRIPTIONAL REPRESSOR"/>
    <property type="match status" value="1"/>
</dbReference>
<feature type="domain" description="HTH gntR-type" evidence="4">
    <location>
        <begin position="13"/>
        <end position="83"/>
    </location>
</feature>
<protein>
    <submittedName>
        <fullName evidence="5">FCD domain-containing protein</fullName>
    </submittedName>
</protein>
<dbReference type="SUPFAM" id="SSF48008">
    <property type="entry name" value="GntR ligand-binding domain-like"/>
    <property type="match status" value="1"/>
</dbReference>
<evidence type="ECO:0000256" key="3">
    <source>
        <dbReference type="ARBA" id="ARBA00023163"/>
    </source>
</evidence>
<reference evidence="5" key="1">
    <citation type="journal article" date="2022" name="Pest Manag. Sci.">
        <title>Glutamicibacter halophytocola-mediated host fitness of potato tuber moth on Solanaceae crops.</title>
        <authorList>
            <person name="Wang W."/>
            <person name="Xiao G."/>
            <person name="Du G."/>
            <person name="Chang L."/>
            <person name="Yang Y."/>
            <person name="Ye J."/>
            <person name="Chen B."/>
        </authorList>
    </citation>
    <scope>NUCLEOTIDE SEQUENCE</scope>
    <source>
        <strain evidence="5">S2</strain>
    </source>
</reference>
<sequence>MTSESQLQTSLPRSRAEELALSIQENIRQRQLVPGDMVSTLQELRAQTGLARSTVSEAVRLLRERGLLEIRPGRGGGLFLAQVTPVVKLRHTLLNVDNGAAATRDAIELRETLEHFIAVQACRYRTDDDTVVLRRAIENMRGTQSDWEAFMQANWALHSNIAAICPNEMARAVYLSTLGYLQQSTAPALDESSPGMSAAYWRQRVEIHEKLVKAIILGREADLAGIVLEHNSPA</sequence>
<dbReference type="Gene3D" id="1.10.10.10">
    <property type="entry name" value="Winged helix-like DNA-binding domain superfamily/Winged helix DNA-binding domain"/>
    <property type="match status" value="1"/>
</dbReference>
<dbReference type="InterPro" id="IPR000524">
    <property type="entry name" value="Tscrpt_reg_HTH_GntR"/>
</dbReference>
<proteinExistence type="predicted"/>